<comment type="similarity">
    <text evidence="2">Belongs to the bacterial sugar transferase family.</text>
</comment>
<sequence>MLVLNFNPTSGWKRTFDIIFSLCILLLSSPLMLIVMLFIKIDSKGPVFYRHRRITATGREFGCLKFRTMIIDADKKLHELLEKDSALAEEWNRSFKLKRDPRITRVGRFLRKTSWMNFLSFLMS</sequence>
<evidence type="ECO:0000256" key="6">
    <source>
        <dbReference type="ARBA" id="ARBA00022989"/>
    </source>
</evidence>
<dbReference type="Proteomes" id="UP000287853">
    <property type="component" value="Unassembled WGS sequence"/>
</dbReference>
<dbReference type="PANTHER" id="PTHR30576:SF4">
    <property type="entry name" value="UNDECAPRENYL-PHOSPHATE GALACTOSE PHOSPHOTRANSFERASE"/>
    <property type="match status" value="1"/>
</dbReference>
<evidence type="ECO:0000256" key="4">
    <source>
        <dbReference type="ARBA" id="ARBA00022679"/>
    </source>
</evidence>
<evidence type="ECO:0000256" key="1">
    <source>
        <dbReference type="ARBA" id="ARBA00004236"/>
    </source>
</evidence>
<keyword evidence="4 10" id="KW-0808">Transferase</keyword>
<evidence type="ECO:0000256" key="8">
    <source>
        <dbReference type="SAM" id="Phobius"/>
    </source>
</evidence>
<accession>A0A444IZK3</accession>
<proteinExistence type="inferred from homology"/>
<dbReference type="Pfam" id="PF02397">
    <property type="entry name" value="Bac_transf"/>
    <property type="match status" value="1"/>
</dbReference>
<evidence type="ECO:0000256" key="7">
    <source>
        <dbReference type="ARBA" id="ARBA00023136"/>
    </source>
</evidence>
<evidence type="ECO:0000259" key="9">
    <source>
        <dbReference type="Pfam" id="PF02397"/>
    </source>
</evidence>
<comment type="caution">
    <text evidence="10">The sequence shown here is derived from an EMBL/GenBank/DDBJ whole genome shotgun (WGS) entry which is preliminary data.</text>
</comment>
<protein>
    <submittedName>
        <fullName evidence="10">Sugar transferase</fullName>
        <ecNumber evidence="10">2.7.8.6</ecNumber>
    </submittedName>
</protein>
<name>A0A444IZK3_9BACT</name>
<reference evidence="10 11" key="1">
    <citation type="submission" date="2017-01" db="EMBL/GenBank/DDBJ databases">
        <title>The cable genome- insights into the physiology and evolution of filamentous bacteria capable of sulfide oxidation via long distance electron transfer.</title>
        <authorList>
            <person name="Schreiber L."/>
            <person name="Bjerg J.T."/>
            <person name="Boggild A."/>
            <person name="Van De Vossenberg J."/>
            <person name="Meysman F."/>
            <person name="Nielsen L.P."/>
            <person name="Schramm A."/>
            <person name="Kjeldsen K.U."/>
        </authorList>
    </citation>
    <scope>NUCLEOTIDE SEQUENCE [LARGE SCALE GENOMIC DNA]</scope>
    <source>
        <strain evidence="10">MCF</strain>
    </source>
</reference>
<comment type="subcellular location">
    <subcellularLocation>
        <location evidence="1">Cell membrane</location>
    </subcellularLocation>
</comment>
<evidence type="ECO:0000313" key="10">
    <source>
        <dbReference type="EMBL" id="RWX46331.1"/>
    </source>
</evidence>
<dbReference type="InterPro" id="IPR003362">
    <property type="entry name" value="Bact_transf"/>
</dbReference>
<keyword evidence="3" id="KW-1003">Cell membrane</keyword>
<organism evidence="10 11">
    <name type="scientific">Candidatus Electrothrix aarhusensis</name>
    <dbReference type="NCBI Taxonomy" id="1859131"/>
    <lineage>
        <taxon>Bacteria</taxon>
        <taxon>Pseudomonadati</taxon>
        <taxon>Thermodesulfobacteriota</taxon>
        <taxon>Desulfobulbia</taxon>
        <taxon>Desulfobulbales</taxon>
        <taxon>Desulfobulbaceae</taxon>
        <taxon>Candidatus Electrothrix</taxon>
    </lineage>
</organism>
<evidence type="ECO:0000256" key="3">
    <source>
        <dbReference type="ARBA" id="ARBA00022475"/>
    </source>
</evidence>
<keyword evidence="5 8" id="KW-0812">Transmembrane</keyword>
<dbReference type="EMBL" id="MTKO01000066">
    <property type="protein sequence ID" value="RWX46331.1"/>
    <property type="molecule type" value="Genomic_DNA"/>
</dbReference>
<evidence type="ECO:0000256" key="2">
    <source>
        <dbReference type="ARBA" id="ARBA00006464"/>
    </source>
</evidence>
<keyword evidence="6 8" id="KW-1133">Transmembrane helix</keyword>
<dbReference type="EC" id="2.7.8.6" evidence="10"/>
<feature type="domain" description="Bacterial sugar transferase" evidence="9">
    <location>
        <begin position="13"/>
        <end position="114"/>
    </location>
</feature>
<dbReference type="AlphaFoldDB" id="A0A444IZK3"/>
<gene>
    <name evidence="10" type="ORF">H206_01409</name>
</gene>
<keyword evidence="11" id="KW-1185">Reference proteome</keyword>
<evidence type="ECO:0000256" key="5">
    <source>
        <dbReference type="ARBA" id="ARBA00022692"/>
    </source>
</evidence>
<dbReference type="GO" id="GO:0005886">
    <property type="term" value="C:plasma membrane"/>
    <property type="evidence" value="ECO:0007669"/>
    <property type="project" value="UniProtKB-SubCell"/>
</dbReference>
<dbReference type="PANTHER" id="PTHR30576">
    <property type="entry name" value="COLANIC BIOSYNTHESIS UDP-GLUCOSE LIPID CARRIER TRANSFERASE"/>
    <property type="match status" value="1"/>
</dbReference>
<feature type="transmembrane region" description="Helical" evidence="8">
    <location>
        <begin position="18"/>
        <end position="39"/>
    </location>
</feature>
<dbReference type="GO" id="GO:0047360">
    <property type="term" value="F:undecaprenyl-phosphate galactose phosphotransferase activity"/>
    <property type="evidence" value="ECO:0007669"/>
    <property type="project" value="UniProtKB-EC"/>
</dbReference>
<evidence type="ECO:0000313" key="11">
    <source>
        <dbReference type="Proteomes" id="UP000287853"/>
    </source>
</evidence>
<keyword evidence="7 8" id="KW-0472">Membrane</keyword>